<sequence length="513" mass="57347">MASNMATKANKVQKALVRSIKQRYPVTINDLTKTEMDMLIGALNVDNISHMGRPTAPDDGVKEAIKNLPAVLRRSAFIRMVPNDVICPAFLCEPHKGLNPYIINHISVLLKREVGGHLKFLDRYYDKLNECLRELLTGLHDIRQILWNTSFPINSLGAVTVHTDEDKCEACLLAQIIDTPMWLQNLRTTLLSRTRTKKSHRAPRLLRFVDGGICTHRRLTTEIFYVSGQVAYDLKAARKEAIKYFKKIEPNDNPDGDDNGAKRHTILVFWDRNNDAATSDFIPTEVDNFHETSLANPVECDSLIDEIIGTYAALPSEEDVDSASYHLLIEENDKLPPVNPLSIRKSGRQQFPALDTVTKPVKHEARKSKELPPRPSSATEEGKSRAQPSLDTKQKRVSASASVERGSRCIPSLQVDWKKIIHGLCPLQSISKGLKHTVPGNSGTAERIAIDYQQLLSPRVELAYSESDYEDDSDPAAGPGDTTWSLVCADAVALSKPKEANPREVTLHKRKQR</sequence>
<gene>
    <name evidence="2" type="ORF">ATNIH1004_000274</name>
</gene>
<proteinExistence type="predicted"/>
<evidence type="ECO:0000313" key="3">
    <source>
        <dbReference type="Proteomes" id="UP000324241"/>
    </source>
</evidence>
<reference evidence="2 3" key="1">
    <citation type="submission" date="2019-08" db="EMBL/GenBank/DDBJ databases">
        <title>The genome sequence of a newly discovered highly antifungal drug resistant Aspergillus species, Aspergillus tanneri NIH 1004.</title>
        <authorList>
            <person name="Mounaud S."/>
            <person name="Singh I."/>
            <person name="Joardar V."/>
            <person name="Pakala S."/>
            <person name="Pakala S."/>
            <person name="Venepally P."/>
            <person name="Chung J.K."/>
            <person name="Losada L."/>
            <person name="Nierman W.C."/>
        </authorList>
    </citation>
    <scope>NUCLEOTIDE SEQUENCE [LARGE SCALE GENOMIC DNA]</scope>
    <source>
        <strain evidence="2 3">NIH1004</strain>
    </source>
</reference>
<feature type="compositionally biased region" description="Basic and acidic residues" evidence="1">
    <location>
        <begin position="361"/>
        <end position="372"/>
    </location>
</feature>
<feature type="compositionally biased region" description="Polar residues" evidence="1">
    <location>
        <begin position="386"/>
        <end position="401"/>
    </location>
</feature>
<dbReference type="GeneID" id="54322976"/>
<accession>A0A5M9MW88</accession>
<dbReference type="Proteomes" id="UP000324241">
    <property type="component" value="Unassembled WGS sequence"/>
</dbReference>
<evidence type="ECO:0000313" key="2">
    <source>
        <dbReference type="EMBL" id="KAA8651392.1"/>
    </source>
</evidence>
<feature type="region of interest" description="Disordered" evidence="1">
    <location>
        <begin position="336"/>
        <end position="403"/>
    </location>
</feature>
<organism evidence="2 3">
    <name type="scientific">Aspergillus tanneri</name>
    <dbReference type="NCBI Taxonomy" id="1220188"/>
    <lineage>
        <taxon>Eukaryota</taxon>
        <taxon>Fungi</taxon>
        <taxon>Dikarya</taxon>
        <taxon>Ascomycota</taxon>
        <taxon>Pezizomycotina</taxon>
        <taxon>Eurotiomycetes</taxon>
        <taxon>Eurotiomycetidae</taxon>
        <taxon>Eurotiales</taxon>
        <taxon>Aspergillaceae</taxon>
        <taxon>Aspergillus</taxon>
        <taxon>Aspergillus subgen. Circumdati</taxon>
    </lineage>
</organism>
<dbReference type="OrthoDB" id="3786931at2759"/>
<comment type="caution">
    <text evidence="2">The sequence shown here is derived from an EMBL/GenBank/DDBJ whole genome shotgun (WGS) entry which is preliminary data.</text>
</comment>
<protein>
    <submittedName>
        <fullName evidence="2">Uncharacterized protein</fullName>
    </submittedName>
</protein>
<dbReference type="RefSeq" id="XP_033430753.1">
    <property type="nucleotide sequence ID" value="XM_033564996.1"/>
</dbReference>
<dbReference type="EMBL" id="QUQM01000002">
    <property type="protein sequence ID" value="KAA8651392.1"/>
    <property type="molecule type" value="Genomic_DNA"/>
</dbReference>
<evidence type="ECO:0000256" key="1">
    <source>
        <dbReference type="SAM" id="MobiDB-lite"/>
    </source>
</evidence>
<name>A0A5M9MW88_9EURO</name>
<dbReference type="AlphaFoldDB" id="A0A5M9MW88"/>